<dbReference type="GeneID" id="33322229"/>
<dbReference type="Gene3D" id="3.40.50.11570">
    <property type="entry name" value="Protein of unknown function DUF257"/>
    <property type="match status" value="1"/>
</dbReference>
<proteinExistence type="predicted"/>
<keyword evidence="4" id="KW-1185">Reference proteome</keyword>
<evidence type="ECO:0000313" key="1">
    <source>
        <dbReference type="EMBL" id="ASJ16762.1"/>
    </source>
</evidence>
<organism evidence="2 3">
    <name type="scientific">Thermococcus chitonophagus</name>
    <dbReference type="NCBI Taxonomy" id="54262"/>
    <lineage>
        <taxon>Archaea</taxon>
        <taxon>Methanobacteriati</taxon>
        <taxon>Methanobacteriota</taxon>
        <taxon>Thermococci</taxon>
        <taxon>Thermococcales</taxon>
        <taxon>Thermococcaceae</taxon>
        <taxon>Thermococcus</taxon>
    </lineage>
</organism>
<accession>A0A160VSX1</accession>
<dbReference type="Proteomes" id="UP000093069">
    <property type="component" value="Chromosome I"/>
</dbReference>
<reference evidence="1 4" key="3">
    <citation type="submission" date="2016-04" db="EMBL/GenBank/DDBJ databases">
        <title>Complete genome sequence of Thermococcus chitonophagus type strain GC74.</title>
        <authorList>
            <person name="Oger P.M."/>
        </authorList>
    </citation>
    <scope>NUCLEOTIDE SEQUENCE [LARGE SCALE GENOMIC DNA]</scope>
    <source>
        <strain evidence="1 4">GC74</strain>
    </source>
</reference>
<gene>
    <name evidence="1" type="ORF">A3L04_06580</name>
    <name evidence="2" type="ORF">CHITON_1454</name>
</gene>
<evidence type="ECO:0000313" key="2">
    <source>
        <dbReference type="EMBL" id="CUX78233.1"/>
    </source>
</evidence>
<dbReference type="OrthoDB" id="85940at2157"/>
<dbReference type="RefSeq" id="WP_068578117.1">
    <property type="nucleotide sequence ID" value="NZ_CP015193.1"/>
</dbReference>
<sequence>MKFGLLWEVIKDKKFGETVIVENQTSLGIEALLLSLIEYSRANDIPLLIEDILDTFPIYARHLELILGNLNLENSKILKIGGSDDVGRIAEKLRFETDLRVYLSRYREAFYSVSPKENFIDLVFGLDRLFALNDTPMGTSELINSIKTYITNKNRLAFYFFELDLMENLSTRPIPVIEELATSVVRVTQDRDTIVFTMIKDSWALKAKIKEVRISVRDILGDEI</sequence>
<evidence type="ECO:0000313" key="3">
    <source>
        <dbReference type="Proteomes" id="UP000093069"/>
    </source>
</evidence>
<dbReference type="EMBL" id="LN999010">
    <property type="protein sequence ID" value="CUX78233.1"/>
    <property type="molecule type" value="Genomic_DNA"/>
</dbReference>
<dbReference type="Pfam" id="PF03192">
    <property type="entry name" value="DUF257"/>
    <property type="match status" value="1"/>
</dbReference>
<reference evidence="3" key="1">
    <citation type="submission" date="2016-01" db="EMBL/GenBank/DDBJ databases">
        <authorList>
            <person name="Vorgias C.E."/>
        </authorList>
    </citation>
    <scope>NUCLEOTIDE SEQUENCE [LARGE SCALE GENOMIC DNA]</scope>
</reference>
<evidence type="ECO:0000313" key="4">
    <source>
        <dbReference type="Proteomes" id="UP000250189"/>
    </source>
</evidence>
<dbReference type="KEGG" id="tch:CHITON_1454"/>
<dbReference type="STRING" id="54262.CHITON_1454"/>
<protein>
    <submittedName>
        <fullName evidence="2">Uncharacterized protein</fullName>
    </submittedName>
</protein>
<dbReference type="AlphaFoldDB" id="A0A160VSX1"/>
<reference evidence="2" key="2">
    <citation type="submission" date="2016-01" db="EMBL/GenBank/DDBJ databases">
        <authorList>
            <person name="Oliw E.H."/>
        </authorList>
    </citation>
    <scope>NUCLEOTIDE SEQUENCE</scope>
    <source>
        <strain evidence="2">1</strain>
    </source>
</reference>
<dbReference type="Proteomes" id="UP000250189">
    <property type="component" value="Chromosome"/>
</dbReference>
<dbReference type="EMBL" id="CP015193">
    <property type="protein sequence ID" value="ASJ16762.1"/>
    <property type="molecule type" value="Genomic_DNA"/>
</dbReference>
<dbReference type="InterPro" id="IPR005489">
    <property type="entry name" value="DUF257"/>
</dbReference>
<name>A0A160VSX1_9EURY</name>